<evidence type="ECO:0000256" key="2">
    <source>
        <dbReference type="SAM" id="SignalP"/>
    </source>
</evidence>
<comment type="caution">
    <text evidence="3">The sequence shown here is derived from an EMBL/GenBank/DDBJ whole genome shotgun (WGS) entry which is preliminary data.</text>
</comment>
<evidence type="ECO:0000313" key="3">
    <source>
        <dbReference type="EMBL" id="MFD1484941.1"/>
    </source>
</evidence>
<feature type="signal peptide" evidence="2">
    <location>
        <begin position="1"/>
        <end position="32"/>
    </location>
</feature>
<proteinExistence type="predicted"/>
<keyword evidence="2" id="KW-0732">Signal</keyword>
<dbReference type="RefSeq" id="WP_125748249.1">
    <property type="nucleotide sequence ID" value="NZ_JBHTON010000019.1"/>
</dbReference>
<sequence length="251" mass="26090">MYENNLGVKLILSQRLHLLTAAVVTACGTLFAINTTTKTVDAIDTTTQTQHLVADKNNQQAADNATAQTIVKTNQMIHPKTNIKFVVGVNPIAEAEERAEAAKAAAEKAAAEKAAAQKAAAQQAAAQQAAQKAAQQKAAQQQAAQQQASQPAAQPATASQTTTNKGTFKLSFYDPAVLGSNMGYGGVAANLSVFPKGTQLKITLSDGTVWYRVVNDTGGFAAGNPNQLDVAMPNNQIPAAGILYATVEVVG</sequence>
<keyword evidence="3" id="KW-0378">Hydrolase</keyword>
<gene>
    <name evidence="3" type="ORF">ACFQ5J_06840</name>
</gene>
<keyword evidence="4" id="KW-1185">Reference proteome</keyword>
<dbReference type="GO" id="GO:0016787">
    <property type="term" value="F:hydrolase activity"/>
    <property type="evidence" value="ECO:0007669"/>
    <property type="project" value="UniProtKB-KW"/>
</dbReference>
<feature type="coiled-coil region" evidence="1">
    <location>
        <begin position="92"/>
        <end position="136"/>
    </location>
</feature>
<evidence type="ECO:0000313" key="4">
    <source>
        <dbReference type="Proteomes" id="UP001597252"/>
    </source>
</evidence>
<dbReference type="EMBL" id="JBHTON010000019">
    <property type="protein sequence ID" value="MFD1484941.1"/>
    <property type="molecule type" value="Genomic_DNA"/>
</dbReference>
<dbReference type="Proteomes" id="UP001597252">
    <property type="component" value="Unassembled WGS sequence"/>
</dbReference>
<accession>A0ABW4E910</accession>
<protein>
    <submittedName>
        <fullName evidence="3">Hydrolase</fullName>
    </submittedName>
</protein>
<keyword evidence="1" id="KW-0175">Coiled coil</keyword>
<evidence type="ECO:0000256" key="1">
    <source>
        <dbReference type="SAM" id="Coils"/>
    </source>
</evidence>
<organism evidence="3 4">
    <name type="scientific">Lacticaseibacillus baoqingensis</name>
    <dbReference type="NCBI Taxonomy" id="2486013"/>
    <lineage>
        <taxon>Bacteria</taxon>
        <taxon>Bacillati</taxon>
        <taxon>Bacillota</taxon>
        <taxon>Bacilli</taxon>
        <taxon>Lactobacillales</taxon>
        <taxon>Lactobacillaceae</taxon>
        <taxon>Lacticaseibacillus</taxon>
    </lineage>
</organism>
<feature type="chain" id="PRO_5046361596" evidence="2">
    <location>
        <begin position="33"/>
        <end position="251"/>
    </location>
</feature>
<reference evidence="4" key="1">
    <citation type="journal article" date="2019" name="Int. J. Syst. Evol. Microbiol.">
        <title>The Global Catalogue of Microorganisms (GCM) 10K type strain sequencing project: providing services to taxonomists for standard genome sequencing and annotation.</title>
        <authorList>
            <consortium name="The Broad Institute Genomics Platform"/>
            <consortium name="The Broad Institute Genome Sequencing Center for Infectious Disease"/>
            <person name="Wu L."/>
            <person name="Ma J."/>
        </authorList>
    </citation>
    <scope>NUCLEOTIDE SEQUENCE [LARGE SCALE GENOMIC DNA]</scope>
    <source>
        <strain evidence="4">CCM 8903</strain>
    </source>
</reference>
<name>A0ABW4E910_9LACO</name>